<dbReference type="SUPFAM" id="SSF46785">
    <property type="entry name" value="Winged helix' DNA-binding domain"/>
    <property type="match status" value="1"/>
</dbReference>
<reference evidence="6" key="1">
    <citation type="journal article" date="2014" name="Int. J. Syst. Evol. Microbiol.">
        <title>Complete genome sequence of Corynebacterium casei LMG S-19264T (=DSM 44701T), isolated from a smear-ripened cheese.</title>
        <authorList>
            <consortium name="US DOE Joint Genome Institute (JGI-PGF)"/>
            <person name="Walter F."/>
            <person name="Albersmeier A."/>
            <person name="Kalinowski J."/>
            <person name="Ruckert C."/>
        </authorList>
    </citation>
    <scope>NUCLEOTIDE SEQUENCE</scope>
    <source>
        <strain evidence="6">VKM B-2935</strain>
    </source>
</reference>
<comment type="similarity">
    <text evidence="1">Belongs to the LysR transcriptional regulatory family.</text>
</comment>
<dbReference type="PANTHER" id="PTHR30537">
    <property type="entry name" value="HTH-TYPE TRANSCRIPTIONAL REGULATOR"/>
    <property type="match status" value="1"/>
</dbReference>
<evidence type="ECO:0000259" key="5">
    <source>
        <dbReference type="PROSITE" id="PS50931"/>
    </source>
</evidence>
<dbReference type="InterPro" id="IPR058163">
    <property type="entry name" value="LysR-type_TF_proteobact-type"/>
</dbReference>
<keyword evidence="2" id="KW-0805">Transcription regulation</keyword>
<name>A0A9W6K3D5_9PSED</name>
<proteinExistence type="inferred from homology"/>
<dbReference type="AlphaFoldDB" id="A0A9W6K3D5"/>
<dbReference type="Gene3D" id="1.10.10.10">
    <property type="entry name" value="Winged helix-like DNA-binding domain superfamily/Winged helix DNA-binding domain"/>
    <property type="match status" value="1"/>
</dbReference>
<sequence length="301" mass="33331">MRDGSVSLPLDLLRVFEAAARSLSFTSAAAELGTTQPAVSQQIKRLEKELAVRLFDRIHRGITLTDAGQVLLVHVQQGLGTIDAGITAITAQNQHEVLQVSTDFAFAAYWLMPRLPRFRAANPHLDVSLITSDRSMTSLRSDIDIAITFGDGRFKHTEASRLFSEEVFPICSPRLLEGRTLPLSNEQLAGMPLLHLKPDMSSRWFDWNGLFQALGITQQVGPAALSFDNYTLLIQAAIAGQGVAIGWSHLVDELLEQGVLCKVIEGQAQSRFGYYAVLSERKRRARLLQPFVQWLHAELGL</sequence>
<dbReference type="InterPro" id="IPR036388">
    <property type="entry name" value="WH-like_DNA-bd_sf"/>
</dbReference>
<reference evidence="6" key="2">
    <citation type="submission" date="2023-01" db="EMBL/GenBank/DDBJ databases">
        <authorList>
            <person name="Sun Q."/>
            <person name="Evtushenko L."/>
        </authorList>
    </citation>
    <scope>NUCLEOTIDE SEQUENCE</scope>
    <source>
        <strain evidence="6">VKM B-2935</strain>
    </source>
</reference>
<dbReference type="Pfam" id="PF00126">
    <property type="entry name" value="HTH_1"/>
    <property type="match status" value="1"/>
</dbReference>
<dbReference type="InterPro" id="IPR017786">
    <property type="entry name" value="TF_choline_sulphate-util"/>
</dbReference>
<evidence type="ECO:0000256" key="1">
    <source>
        <dbReference type="ARBA" id="ARBA00009437"/>
    </source>
</evidence>
<dbReference type="PRINTS" id="PR00039">
    <property type="entry name" value="HTHLYSR"/>
</dbReference>
<organism evidence="6 7">
    <name type="scientific">Pseudomonas turukhanskensis</name>
    <dbReference type="NCBI Taxonomy" id="1806536"/>
    <lineage>
        <taxon>Bacteria</taxon>
        <taxon>Pseudomonadati</taxon>
        <taxon>Pseudomonadota</taxon>
        <taxon>Gammaproteobacteria</taxon>
        <taxon>Pseudomonadales</taxon>
        <taxon>Pseudomonadaceae</taxon>
        <taxon>Pseudomonas</taxon>
    </lineage>
</organism>
<evidence type="ECO:0000313" key="6">
    <source>
        <dbReference type="EMBL" id="GLK87269.1"/>
    </source>
</evidence>
<keyword evidence="3" id="KW-0238">DNA-binding</keyword>
<keyword evidence="7" id="KW-1185">Reference proteome</keyword>
<dbReference type="NCBIfam" id="TIGR03418">
    <property type="entry name" value="chol_sulf_TF"/>
    <property type="match status" value="1"/>
</dbReference>
<dbReference type="GO" id="GO:0043565">
    <property type="term" value="F:sequence-specific DNA binding"/>
    <property type="evidence" value="ECO:0007669"/>
    <property type="project" value="TreeGrafter"/>
</dbReference>
<evidence type="ECO:0000256" key="2">
    <source>
        <dbReference type="ARBA" id="ARBA00023015"/>
    </source>
</evidence>
<dbReference type="EMBL" id="BSFN01000001">
    <property type="protein sequence ID" value="GLK87269.1"/>
    <property type="molecule type" value="Genomic_DNA"/>
</dbReference>
<evidence type="ECO:0000256" key="4">
    <source>
        <dbReference type="ARBA" id="ARBA00023163"/>
    </source>
</evidence>
<dbReference type="InterPro" id="IPR005119">
    <property type="entry name" value="LysR_subst-bd"/>
</dbReference>
<accession>A0A9W6K3D5</accession>
<dbReference type="GO" id="GO:0003700">
    <property type="term" value="F:DNA-binding transcription factor activity"/>
    <property type="evidence" value="ECO:0007669"/>
    <property type="project" value="InterPro"/>
</dbReference>
<gene>
    <name evidence="6" type="ORF">GCM10017655_03310</name>
</gene>
<evidence type="ECO:0000256" key="3">
    <source>
        <dbReference type="ARBA" id="ARBA00023125"/>
    </source>
</evidence>
<keyword evidence="4" id="KW-0804">Transcription</keyword>
<comment type="caution">
    <text evidence="6">The sequence shown here is derived from an EMBL/GenBank/DDBJ whole genome shotgun (WGS) entry which is preliminary data.</text>
</comment>
<dbReference type="SUPFAM" id="SSF53850">
    <property type="entry name" value="Periplasmic binding protein-like II"/>
    <property type="match status" value="1"/>
</dbReference>
<dbReference type="Gene3D" id="3.40.190.10">
    <property type="entry name" value="Periplasmic binding protein-like II"/>
    <property type="match status" value="2"/>
</dbReference>
<dbReference type="PROSITE" id="PS50931">
    <property type="entry name" value="HTH_LYSR"/>
    <property type="match status" value="1"/>
</dbReference>
<dbReference type="InterPro" id="IPR036390">
    <property type="entry name" value="WH_DNA-bd_sf"/>
</dbReference>
<dbReference type="Proteomes" id="UP001143328">
    <property type="component" value="Unassembled WGS sequence"/>
</dbReference>
<evidence type="ECO:0000313" key="7">
    <source>
        <dbReference type="Proteomes" id="UP001143328"/>
    </source>
</evidence>
<protein>
    <submittedName>
        <fullName evidence="6">Transcriptional regulator</fullName>
    </submittedName>
</protein>
<feature type="domain" description="HTH lysR-type" evidence="5">
    <location>
        <begin position="8"/>
        <end position="65"/>
    </location>
</feature>
<dbReference type="GO" id="GO:0006351">
    <property type="term" value="P:DNA-templated transcription"/>
    <property type="evidence" value="ECO:0007669"/>
    <property type="project" value="TreeGrafter"/>
</dbReference>
<dbReference type="CDD" id="cd08432">
    <property type="entry name" value="PBP2_GcdR_TrpI_HvrB_AmpR_like"/>
    <property type="match status" value="1"/>
</dbReference>
<dbReference type="InterPro" id="IPR000847">
    <property type="entry name" value="LysR_HTH_N"/>
</dbReference>
<dbReference type="FunFam" id="1.10.10.10:FF:000001">
    <property type="entry name" value="LysR family transcriptional regulator"/>
    <property type="match status" value="1"/>
</dbReference>
<dbReference type="PANTHER" id="PTHR30537:SF26">
    <property type="entry name" value="GLYCINE CLEAVAGE SYSTEM TRANSCRIPTIONAL ACTIVATOR"/>
    <property type="match status" value="1"/>
</dbReference>
<dbReference type="Pfam" id="PF03466">
    <property type="entry name" value="LysR_substrate"/>
    <property type="match status" value="1"/>
</dbReference>